<name>A0ABU3KN51_9BURK</name>
<dbReference type="Proteomes" id="UP001321700">
    <property type="component" value="Unassembled WGS sequence"/>
</dbReference>
<accession>A0ABU3KN51</accession>
<dbReference type="EMBL" id="JAVBIK010000001">
    <property type="protein sequence ID" value="MDT7519147.1"/>
    <property type="molecule type" value="Genomic_DNA"/>
</dbReference>
<organism evidence="1 2">
    <name type="scientific">Rhodoferax potami</name>
    <dbReference type="NCBI Taxonomy" id="3068338"/>
    <lineage>
        <taxon>Bacteria</taxon>
        <taxon>Pseudomonadati</taxon>
        <taxon>Pseudomonadota</taxon>
        <taxon>Betaproteobacteria</taxon>
        <taxon>Burkholderiales</taxon>
        <taxon>Comamonadaceae</taxon>
        <taxon>Rhodoferax</taxon>
    </lineage>
</organism>
<comment type="caution">
    <text evidence="1">The sequence shown here is derived from an EMBL/GenBank/DDBJ whole genome shotgun (WGS) entry which is preliminary data.</text>
</comment>
<evidence type="ECO:0000313" key="2">
    <source>
        <dbReference type="Proteomes" id="UP001321700"/>
    </source>
</evidence>
<proteinExistence type="predicted"/>
<protein>
    <submittedName>
        <fullName evidence="1">Uncharacterized protein</fullName>
    </submittedName>
</protein>
<gene>
    <name evidence="1" type="ORF">RAE19_10555</name>
</gene>
<sequence>MQGFAVGAAAPVGFAAREAKGRGAQSIEFDADAPQGRLAFESGRFVQAVNEDGVPVAVVGREFQKVARFEVRAPLLFGQCFEGRGLARTRVAQ</sequence>
<keyword evidence="2" id="KW-1185">Reference proteome</keyword>
<dbReference type="RefSeq" id="WP_313874847.1">
    <property type="nucleotide sequence ID" value="NZ_JAVBIK010000001.1"/>
</dbReference>
<reference evidence="1 2" key="1">
    <citation type="submission" date="2023-08" db="EMBL/GenBank/DDBJ databases">
        <title>Rhodoferax potami sp. nov. and Rhodoferax mekongensis sp. nov., isolated from the Mekong River in Thailand.</title>
        <authorList>
            <person name="Kitikhun S."/>
            <person name="Charoenyingcharoen P."/>
            <person name="Siriarchawattana P."/>
            <person name="Likhitrattanapisal S."/>
            <person name="Nilsakha T."/>
            <person name="Chanpet A."/>
            <person name="Rattanawaree P."/>
            <person name="Ingsriswang S."/>
        </authorList>
    </citation>
    <scope>NUCLEOTIDE SEQUENCE [LARGE SCALE GENOMIC DNA]</scope>
    <source>
        <strain evidence="1 2">TBRC 17660</strain>
    </source>
</reference>
<evidence type="ECO:0000313" key="1">
    <source>
        <dbReference type="EMBL" id="MDT7519147.1"/>
    </source>
</evidence>